<organism evidence="3 4">
    <name type="scientific">Pristionchus mayeri</name>
    <dbReference type="NCBI Taxonomy" id="1317129"/>
    <lineage>
        <taxon>Eukaryota</taxon>
        <taxon>Metazoa</taxon>
        <taxon>Ecdysozoa</taxon>
        <taxon>Nematoda</taxon>
        <taxon>Chromadorea</taxon>
        <taxon>Rhabditida</taxon>
        <taxon>Rhabditina</taxon>
        <taxon>Diplogasteromorpha</taxon>
        <taxon>Diplogasteroidea</taxon>
        <taxon>Neodiplogasteridae</taxon>
        <taxon>Pristionchus</taxon>
    </lineage>
</organism>
<comment type="caution">
    <text evidence="3">The sequence shown here is derived from an EMBL/GenBank/DDBJ whole genome shotgun (WGS) entry which is preliminary data.</text>
</comment>
<reference evidence="4" key="1">
    <citation type="submission" date="2022-10" db="EMBL/GenBank/DDBJ databases">
        <title>Genome assembly of Pristionchus species.</title>
        <authorList>
            <person name="Yoshida K."/>
            <person name="Sommer R.J."/>
        </authorList>
    </citation>
    <scope>NUCLEOTIDE SEQUENCE [LARGE SCALE GENOMIC DNA]</scope>
    <source>
        <strain evidence="4">RS5460</strain>
    </source>
</reference>
<dbReference type="Proteomes" id="UP001328107">
    <property type="component" value="Unassembled WGS sequence"/>
</dbReference>
<evidence type="ECO:0000256" key="2">
    <source>
        <dbReference type="SAM" id="MobiDB-lite"/>
    </source>
</evidence>
<evidence type="ECO:0000313" key="4">
    <source>
        <dbReference type="Proteomes" id="UP001328107"/>
    </source>
</evidence>
<feature type="compositionally biased region" description="Basic and acidic residues" evidence="2">
    <location>
        <begin position="89"/>
        <end position="101"/>
    </location>
</feature>
<accession>A0AAN5CZ12</accession>
<feature type="coiled-coil region" evidence="1">
    <location>
        <begin position="103"/>
        <end position="144"/>
    </location>
</feature>
<name>A0AAN5CZ12_9BILA</name>
<proteinExistence type="predicted"/>
<evidence type="ECO:0000256" key="1">
    <source>
        <dbReference type="SAM" id="Coils"/>
    </source>
</evidence>
<dbReference type="EMBL" id="BTRK01000005">
    <property type="protein sequence ID" value="GMR52627.1"/>
    <property type="molecule type" value="Genomic_DNA"/>
</dbReference>
<keyword evidence="1" id="KW-0175">Coiled coil</keyword>
<sequence>SGKEWLQLPAKKPLFIFRGRNYPEYYKSDSPIPPVQPYSLTLPGERVVTVEMLNEERERKMREEKEIEEKLSKMKRELGIGSSEQAPAQEEKQEEAPATKNRIIELEKLLTESMKQNIKLEMERDRALEKYNRLKKQMKDVLDQAE</sequence>
<feature type="compositionally biased region" description="Basic and acidic residues" evidence="2">
    <location>
        <begin position="58"/>
        <end position="78"/>
    </location>
</feature>
<evidence type="ECO:0000313" key="3">
    <source>
        <dbReference type="EMBL" id="GMR52627.1"/>
    </source>
</evidence>
<dbReference type="AlphaFoldDB" id="A0AAN5CZ12"/>
<gene>
    <name evidence="3" type="ORF">PMAYCL1PPCAC_22822</name>
</gene>
<keyword evidence="4" id="KW-1185">Reference proteome</keyword>
<feature type="region of interest" description="Disordered" evidence="2">
    <location>
        <begin position="58"/>
        <end position="101"/>
    </location>
</feature>
<protein>
    <submittedName>
        <fullName evidence="3">Uncharacterized protein</fullName>
    </submittedName>
</protein>
<feature type="non-terminal residue" evidence="3">
    <location>
        <position position="1"/>
    </location>
</feature>